<accession>A0ABS6K066</accession>
<evidence type="ECO:0000313" key="3">
    <source>
        <dbReference type="Proteomes" id="UP000790580"/>
    </source>
</evidence>
<name>A0ABS6K066_9BACI</name>
<reference evidence="2 3" key="1">
    <citation type="submission" date="2021-06" db="EMBL/GenBank/DDBJ databases">
        <title>Bacillus sp. RD4P76, an endophyte from a halophyte.</title>
        <authorList>
            <person name="Sun J.-Q."/>
        </authorList>
    </citation>
    <scope>NUCLEOTIDE SEQUENCE [LARGE SCALE GENOMIC DNA]</scope>
    <source>
        <strain evidence="2 3">JCM 17098</strain>
    </source>
</reference>
<evidence type="ECO:0000259" key="1">
    <source>
        <dbReference type="PROSITE" id="PS50965"/>
    </source>
</evidence>
<proteinExistence type="predicted"/>
<dbReference type="RefSeq" id="WP_088076684.1">
    <property type="nucleotide sequence ID" value="NZ_JAHQCR010000085.1"/>
</dbReference>
<sequence>MVTLLKPREFPLKLKLQKILQCRSKLPEDIQLYFSNQVKGFQGEEQFDELLKGLNGHGLVLNDLLFELNNSEFQIDSAIISHSSIYIFEIKTSEGDYYIQDRKWYFCNSNKEAKNFMIQLERTEASLRQLLHSLGIHLTIKPFLVFVNQKFTLKQAPKDLPIIYPTQLHNFINHLQGQLSVKLNQRHMKYAEAILSQRKEEDQYRNLPKYALEELDSGVFCENCGTSYIHISNKMIIKCPNCLCSEKMDEAILRTIKELIWLFPDMKITTELIYNWCGGAVSVRSIRRVLVKNFSRMGYGKNSYYVEKRDRDSNEDLY</sequence>
<dbReference type="Proteomes" id="UP000790580">
    <property type="component" value="Unassembled WGS sequence"/>
</dbReference>
<evidence type="ECO:0000313" key="2">
    <source>
        <dbReference type="EMBL" id="MBU9723721.1"/>
    </source>
</evidence>
<protein>
    <submittedName>
        <fullName evidence="2">NERD domain-containing protein</fullName>
    </submittedName>
</protein>
<dbReference type="PROSITE" id="PS50965">
    <property type="entry name" value="NERD"/>
    <property type="match status" value="1"/>
</dbReference>
<dbReference type="InterPro" id="IPR011528">
    <property type="entry name" value="NERD"/>
</dbReference>
<gene>
    <name evidence="2" type="ORF">KS407_20075</name>
</gene>
<dbReference type="Pfam" id="PF08378">
    <property type="entry name" value="NERD"/>
    <property type="match status" value="1"/>
</dbReference>
<organism evidence="2 3">
    <name type="scientific">Evansella alkalicola</name>
    <dbReference type="NCBI Taxonomy" id="745819"/>
    <lineage>
        <taxon>Bacteria</taxon>
        <taxon>Bacillati</taxon>
        <taxon>Bacillota</taxon>
        <taxon>Bacilli</taxon>
        <taxon>Bacillales</taxon>
        <taxon>Bacillaceae</taxon>
        <taxon>Evansella</taxon>
    </lineage>
</organism>
<comment type="caution">
    <text evidence="2">The sequence shown here is derived from an EMBL/GenBank/DDBJ whole genome shotgun (WGS) entry which is preliminary data.</text>
</comment>
<dbReference type="EMBL" id="JAHQCR010000085">
    <property type="protein sequence ID" value="MBU9723721.1"/>
    <property type="molecule type" value="Genomic_DNA"/>
</dbReference>
<feature type="domain" description="NERD" evidence="1">
    <location>
        <begin position="39"/>
        <end position="153"/>
    </location>
</feature>
<keyword evidence="3" id="KW-1185">Reference proteome</keyword>